<dbReference type="Pfam" id="PF00041">
    <property type="entry name" value="fn3"/>
    <property type="match status" value="1"/>
</dbReference>
<dbReference type="PROSITE" id="PS50853">
    <property type="entry name" value="FN3"/>
    <property type="match status" value="1"/>
</dbReference>
<dbReference type="EMBL" id="CASHTH010002695">
    <property type="protein sequence ID" value="CAI8033817.1"/>
    <property type="molecule type" value="Genomic_DNA"/>
</dbReference>
<keyword evidence="1" id="KW-1133">Transmembrane helix</keyword>
<accession>A0AA35SRB5</accession>
<reference evidence="3" key="1">
    <citation type="submission" date="2023-03" db="EMBL/GenBank/DDBJ databases">
        <authorList>
            <person name="Steffen K."/>
            <person name="Cardenas P."/>
        </authorList>
    </citation>
    <scope>NUCLEOTIDE SEQUENCE</scope>
</reference>
<name>A0AA35SRB5_GEOBA</name>
<sequence>QCLSLVLGGSFAESNNATLTIQGPLLLLACDLRVTINVSSVTISWTAPFSLDVTGVDPDIWYSVLIYNVTDENNTTAILCTDCINITETHYTFTLDYLSPCHVYNFSVIPLNGAGQGKSGGIIGQSQFTRVDAQAVCDSVSVTFQVFGHIDGVCNYILHGISPANSSITKSESQEFFTYTFSANKNYSIVFEVFTTAGAVNVSYDIFTTYDVQRLSVEEEVGRGVIVRGEFLSGSRAVGCLVVLQGPPTSPDILFRALLRTQSQETVSTTVPVPPSTYSVYGYDLEENGLPNTMPAVILEGQILNTSDIADSVKPSLYLKSGSISRRGSTIVVDCEFSEVYPEASCVLVYREYGSLLLTVVDIPQLFDFPVSITVDNPKIYTFALFGKNDAMSLDEAPLVYTKFSDSDEETDKGKGGKQNSQAPVVAISVGTVVVCVLVCGGSAVLLLVKVRHYYSQSKSPSDAGLQTKNVVYDEVVLPPTTTTSSVIPTEPNTAYVTTQTTTIPTDQNVAYGVHTSS</sequence>
<dbReference type="AlphaFoldDB" id="A0AA35SRB5"/>
<dbReference type="InterPro" id="IPR013783">
    <property type="entry name" value="Ig-like_fold"/>
</dbReference>
<dbReference type="InterPro" id="IPR003961">
    <property type="entry name" value="FN3_dom"/>
</dbReference>
<comment type="caution">
    <text evidence="3">The sequence shown here is derived from an EMBL/GenBank/DDBJ whole genome shotgun (WGS) entry which is preliminary data.</text>
</comment>
<dbReference type="SMART" id="SM00060">
    <property type="entry name" value="FN3"/>
    <property type="match status" value="1"/>
</dbReference>
<keyword evidence="1" id="KW-0812">Transmembrane</keyword>
<evidence type="ECO:0000256" key="1">
    <source>
        <dbReference type="SAM" id="Phobius"/>
    </source>
</evidence>
<dbReference type="CDD" id="cd00063">
    <property type="entry name" value="FN3"/>
    <property type="match status" value="1"/>
</dbReference>
<organism evidence="3 4">
    <name type="scientific">Geodia barretti</name>
    <name type="common">Barrett's horny sponge</name>
    <dbReference type="NCBI Taxonomy" id="519541"/>
    <lineage>
        <taxon>Eukaryota</taxon>
        <taxon>Metazoa</taxon>
        <taxon>Porifera</taxon>
        <taxon>Demospongiae</taxon>
        <taxon>Heteroscleromorpha</taxon>
        <taxon>Tetractinellida</taxon>
        <taxon>Astrophorina</taxon>
        <taxon>Geodiidae</taxon>
        <taxon>Geodia</taxon>
    </lineage>
</organism>
<feature type="transmembrane region" description="Helical" evidence="1">
    <location>
        <begin position="425"/>
        <end position="449"/>
    </location>
</feature>
<evidence type="ECO:0000313" key="3">
    <source>
        <dbReference type="EMBL" id="CAI8033817.1"/>
    </source>
</evidence>
<dbReference type="SUPFAM" id="SSF49265">
    <property type="entry name" value="Fibronectin type III"/>
    <property type="match status" value="1"/>
</dbReference>
<feature type="non-terminal residue" evidence="3">
    <location>
        <position position="1"/>
    </location>
</feature>
<keyword evidence="1" id="KW-0472">Membrane</keyword>
<gene>
    <name evidence="3" type="ORF">GBAR_LOCUS19069</name>
</gene>
<protein>
    <recommendedName>
        <fullName evidence="2">Fibronectin type-III domain-containing protein</fullName>
    </recommendedName>
</protein>
<dbReference type="InterPro" id="IPR036116">
    <property type="entry name" value="FN3_sf"/>
</dbReference>
<evidence type="ECO:0000259" key="2">
    <source>
        <dbReference type="PROSITE" id="PS50853"/>
    </source>
</evidence>
<dbReference type="Proteomes" id="UP001174909">
    <property type="component" value="Unassembled WGS sequence"/>
</dbReference>
<feature type="domain" description="Fibronectin type-III" evidence="2">
    <location>
        <begin position="23"/>
        <end position="132"/>
    </location>
</feature>
<dbReference type="Gene3D" id="2.60.40.10">
    <property type="entry name" value="Immunoglobulins"/>
    <property type="match status" value="1"/>
</dbReference>
<proteinExistence type="predicted"/>
<keyword evidence="4" id="KW-1185">Reference proteome</keyword>
<evidence type="ECO:0000313" key="4">
    <source>
        <dbReference type="Proteomes" id="UP001174909"/>
    </source>
</evidence>